<evidence type="ECO:0000259" key="1">
    <source>
        <dbReference type="PROSITE" id="PS50181"/>
    </source>
</evidence>
<dbReference type="EMBL" id="CABFNQ020000661">
    <property type="protein sequence ID" value="CAH0021764.1"/>
    <property type="molecule type" value="Genomic_DNA"/>
</dbReference>
<name>A0A9N9VF33_9HYPO</name>
<proteinExistence type="predicted"/>
<reference evidence="2" key="1">
    <citation type="submission" date="2021-10" db="EMBL/GenBank/DDBJ databases">
        <authorList>
            <person name="Piombo E."/>
        </authorList>
    </citation>
    <scope>NUCLEOTIDE SEQUENCE</scope>
</reference>
<feature type="domain" description="F-box" evidence="1">
    <location>
        <begin position="58"/>
        <end position="107"/>
    </location>
</feature>
<accession>A0A9N9VF33</accession>
<dbReference type="InterPro" id="IPR001810">
    <property type="entry name" value="F-box_dom"/>
</dbReference>
<sequence>MKLIKKPSWWLQKWGFYTDTRRKDALRKWKKQTEASILLLEEEFDPLIARTIFNQRHSSALYKLRDEIWLRIFALLYQDEISFFIIRQVCRRFRRLLQSRELRYHRFSPVRSYDMPNSQNGGDLFLKSKGAVMNLVPSPTFLDEPGADAALRVDICHLLHIDTFCTDCLKYNKRRWYGKLELNKGYCKFLRPGKQYYCHVCAASHPYAMFSREGKNESKCNGVKGHVRVCEHQTISWSQMRSFLGECKAKIPRTARPDFEVEITMKACDHPDHLSHRTKCHPFEVNGPVARLFYKKSGEWRVELTWEPHSGPGKFKLYQPGKFDAGEMRDLFLSYRSSAARFIVPALLPNHLLEMTCFRLNECDCLNYGTDEKIRTLLHGDEAPRVQENIKRTHSALDAAHGQPSSHQQPDEPSQRAHVCVQLCPQASSNEPTKGSLCVVTMYKRIITGSCLGEPGEALPSHDWFHAMDRASYSEYGRGGKAEACRRTRIQ</sequence>
<dbReference type="Gene3D" id="1.20.1280.50">
    <property type="match status" value="1"/>
</dbReference>
<evidence type="ECO:0000313" key="3">
    <source>
        <dbReference type="Proteomes" id="UP000696573"/>
    </source>
</evidence>
<dbReference type="PROSITE" id="PS50181">
    <property type="entry name" value="FBOX"/>
    <property type="match status" value="1"/>
</dbReference>
<gene>
    <name evidence="2" type="ORF">CRHIZ90672A_00018563</name>
</gene>
<dbReference type="OrthoDB" id="3692147at2759"/>
<keyword evidence="3" id="KW-1185">Reference proteome</keyword>
<dbReference type="SUPFAM" id="SSF81383">
    <property type="entry name" value="F-box domain"/>
    <property type="match status" value="1"/>
</dbReference>
<protein>
    <recommendedName>
        <fullName evidence="1">F-box domain-containing protein</fullName>
    </recommendedName>
</protein>
<dbReference type="AlphaFoldDB" id="A0A9N9VF33"/>
<dbReference type="InterPro" id="IPR036047">
    <property type="entry name" value="F-box-like_dom_sf"/>
</dbReference>
<dbReference type="Proteomes" id="UP000696573">
    <property type="component" value="Unassembled WGS sequence"/>
</dbReference>
<comment type="caution">
    <text evidence="2">The sequence shown here is derived from an EMBL/GenBank/DDBJ whole genome shotgun (WGS) entry which is preliminary data.</text>
</comment>
<organism evidence="2 3">
    <name type="scientific">Clonostachys rhizophaga</name>
    <dbReference type="NCBI Taxonomy" id="160324"/>
    <lineage>
        <taxon>Eukaryota</taxon>
        <taxon>Fungi</taxon>
        <taxon>Dikarya</taxon>
        <taxon>Ascomycota</taxon>
        <taxon>Pezizomycotina</taxon>
        <taxon>Sordariomycetes</taxon>
        <taxon>Hypocreomycetidae</taxon>
        <taxon>Hypocreales</taxon>
        <taxon>Bionectriaceae</taxon>
        <taxon>Clonostachys</taxon>
    </lineage>
</organism>
<evidence type="ECO:0000313" key="2">
    <source>
        <dbReference type="EMBL" id="CAH0021764.1"/>
    </source>
</evidence>